<dbReference type="AlphaFoldDB" id="W4PDG0"/>
<comment type="caution">
    <text evidence="1">The sequence shown here is derived from an EMBL/GenBank/DDBJ whole genome shotgun (WGS) entry which is preliminary data.</text>
</comment>
<reference evidence="1 2" key="1">
    <citation type="journal article" date="2014" name="Genome Announc.">
        <title>Draft Genome Sequences of Three Strains of Bacteroides pyogenes Isolated from a Cat and Swine.</title>
        <authorList>
            <person name="Sakamoto M."/>
            <person name="Oshima K."/>
            <person name="Suda W."/>
            <person name="Kitamura K."/>
            <person name="Iida T."/>
            <person name="Hattori M."/>
            <person name="Ohkuma M."/>
        </authorList>
    </citation>
    <scope>NUCLEOTIDE SEQUENCE [LARGE SCALE GENOMIC DNA]</scope>
    <source>
        <strain evidence="1 2">JCM 6292</strain>
    </source>
</reference>
<dbReference type="EMBL" id="BAIQ01000078">
    <property type="protein sequence ID" value="GAE17224.1"/>
    <property type="molecule type" value="Genomic_DNA"/>
</dbReference>
<name>W4PDG0_9BACE</name>
<evidence type="ECO:0000313" key="1">
    <source>
        <dbReference type="EMBL" id="GAE17224.1"/>
    </source>
</evidence>
<evidence type="ECO:0000313" key="2">
    <source>
        <dbReference type="Proteomes" id="UP000018861"/>
    </source>
</evidence>
<sequence length="61" mass="7192">MDACILTYETAYYERIFNLFHNFDILEVKHLFFTLLSELARKAGKQGITELFHLGTEKFFG</sequence>
<gene>
    <name evidence="1" type="ORF">JCM6292_3805</name>
</gene>
<proteinExistence type="predicted"/>
<organism evidence="1 2">
    <name type="scientific">Bacteroides pyogenes JCM 6292</name>
    <dbReference type="NCBI Taxonomy" id="1235809"/>
    <lineage>
        <taxon>Bacteria</taxon>
        <taxon>Pseudomonadati</taxon>
        <taxon>Bacteroidota</taxon>
        <taxon>Bacteroidia</taxon>
        <taxon>Bacteroidales</taxon>
        <taxon>Bacteroidaceae</taxon>
        <taxon>Bacteroides</taxon>
    </lineage>
</organism>
<dbReference type="Proteomes" id="UP000018861">
    <property type="component" value="Unassembled WGS sequence"/>
</dbReference>
<accession>W4PDG0</accession>
<protein>
    <submittedName>
        <fullName evidence="1">Uncharacterized protein</fullName>
    </submittedName>
</protein>